<feature type="domain" description="Gfo/Idh/MocA-like oxidoreductase bacterial type C-terminal" evidence="3">
    <location>
        <begin position="200"/>
        <end position="271"/>
    </location>
</feature>
<dbReference type="PANTHER" id="PTHR43818:SF10">
    <property type="entry name" value="NADH-DEPENDENT DEHYDROGENASE-RELATED"/>
    <property type="match status" value="1"/>
</dbReference>
<dbReference type="Gene3D" id="3.40.50.720">
    <property type="entry name" value="NAD(P)-binding Rossmann-like Domain"/>
    <property type="match status" value="1"/>
</dbReference>
<feature type="signal peptide" evidence="1">
    <location>
        <begin position="1"/>
        <end position="24"/>
    </location>
</feature>
<dbReference type="Proteomes" id="UP000346198">
    <property type="component" value="Unassembled WGS sequence"/>
</dbReference>
<feature type="domain" description="Gfo/Idh/MocA-like oxidoreductase N-terminal" evidence="2">
    <location>
        <begin position="30"/>
        <end position="150"/>
    </location>
</feature>
<dbReference type="PANTHER" id="PTHR43818">
    <property type="entry name" value="BCDNA.GH03377"/>
    <property type="match status" value="1"/>
</dbReference>
<organism evidence="4 5">
    <name type="scientific">Pontiella sulfatireligans</name>
    <dbReference type="NCBI Taxonomy" id="2750658"/>
    <lineage>
        <taxon>Bacteria</taxon>
        <taxon>Pseudomonadati</taxon>
        <taxon>Kiritimatiellota</taxon>
        <taxon>Kiritimatiellia</taxon>
        <taxon>Kiritimatiellales</taxon>
        <taxon>Pontiellaceae</taxon>
        <taxon>Pontiella</taxon>
    </lineage>
</organism>
<dbReference type="AlphaFoldDB" id="A0A6C2UFD6"/>
<dbReference type="InterPro" id="IPR050463">
    <property type="entry name" value="Gfo/Idh/MocA_oxidrdct_glycsds"/>
</dbReference>
<keyword evidence="1" id="KW-0732">Signal</keyword>
<reference evidence="4 5" key="1">
    <citation type="submission" date="2019-04" db="EMBL/GenBank/DDBJ databases">
        <authorList>
            <person name="Van Vliet M D."/>
        </authorList>
    </citation>
    <scope>NUCLEOTIDE SEQUENCE [LARGE SCALE GENOMIC DNA]</scope>
    <source>
        <strain evidence="4 5">F21</strain>
    </source>
</reference>
<gene>
    <name evidence="4" type="primary">iolG_1</name>
    <name evidence="4" type="ORF">SCARR_00881</name>
</gene>
<evidence type="ECO:0000256" key="1">
    <source>
        <dbReference type="SAM" id="SignalP"/>
    </source>
</evidence>
<protein>
    <submittedName>
        <fullName evidence="4">Inositol 2-dehydrogenase</fullName>
    </submittedName>
</protein>
<sequence length="452" mass="50601">MNRKNFIGTTAAGALFLPSLKAAAQQNAKLRVACVGVGGMGFNDLRNLASRSVEIVGICDLDSEAIRRAKTKICPDAKTFTDFRIMLRELKGDIDAVSVSTPDHTHFPIAMMAMQMNKHVYVQKPLAHTAEEVRIMVREAQKRGLVTQMGNQGHAFEGIRLIREWYEAGLIGEVKEVVAWTNRPERGAGFMPERMEYPLAEPVPEGFDWDLWVGPVADAPPYASKVYHNRYWRGWWSFGMGGLGDIGCHTLDTPFWSLDLQIPHKVEVEVDHVNPIFTPSGSVVKYFCKQKKTGRVIPMTWYEGPKRPAVPESFGEFELNAEGGLMLVGTKGIIYHPGMRPDSPRLFPEELWQEFRTNPEARPKKSYPRIKGGHIAEWVRACLGEGAAPGSNFDYAGRLSMMIILGTLAIRTGKNVDYDIRKGRITNNLEADKLLKLTARKGFRAEDLRIGS</sequence>
<name>A0A6C2UFD6_9BACT</name>
<evidence type="ECO:0000313" key="5">
    <source>
        <dbReference type="Proteomes" id="UP000346198"/>
    </source>
</evidence>
<dbReference type="Pfam" id="PF01408">
    <property type="entry name" value="GFO_IDH_MocA"/>
    <property type="match status" value="1"/>
</dbReference>
<proteinExistence type="predicted"/>
<dbReference type="GO" id="GO:0000166">
    <property type="term" value="F:nucleotide binding"/>
    <property type="evidence" value="ECO:0007669"/>
    <property type="project" value="InterPro"/>
</dbReference>
<dbReference type="RefSeq" id="WP_136060280.1">
    <property type="nucleotide sequence ID" value="NZ_CAAHFH010000001.1"/>
</dbReference>
<dbReference type="InterPro" id="IPR043906">
    <property type="entry name" value="Gfo/Idh/MocA_OxRdtase_bact_C"/>
</dbReference>
<dbReference type="InterPro" id="IPR036291">
    <property type="entry name" value="NAD(P)-bd_dom_sf"/>
</dbReference>
<accession>A0A6C2UFD6</accession>
<feature type="chain" id="PRO_5025435456" evidence="1">
    <location>
        <begin position="25"/>
        <end position="452"/>
    </location>
</feature>
<evidence type="ECO:0000313" key="4">
    <source>
        <dbReference type="EMBL" id="VGO18828.1"/>
    </source>
</evidence>
<dbReference type="SUPFAM" id="SSF51735">
    <property type="entry name" value="NAD(P)-binding Rossmann-fold domains"/>
    <property type="match status" value="1"/>
</dbReference>
<dbReference type="EMBL" id="CAAHFH010000001">
    <property type="protein sequence ID" value="VGO18828.1"/>
    <property type="molecule type" value="Genomic_DNA"/>
</dbReference>
<dbReference type="InterPro" id="IPR000683">
    <property type="entry name" value="Gfo/Idh/MocA-like_OxRdtase_N"/>
</dbReference>
<dbReference type="Gene3D" id="3.30.360.10">
    <property type="entry name" value="Dihydrodipicolinate Reductase, domain 2"/>
    <property type="match status" value="1"/>
</dbReference>
<evidence type="ECO:0000259" key="2">
    <source>
        <dbReference type="Pfam" id="PF01408"/>
    </source>
</evidence>
<dbReference type="SUPFAM" id="SSF55347">
    <property type="entry name" value="Glyceraldehyde-3-phosphate dehydrogenase-like, C-terminal domain"/>
    <property type="match status" value="1"/>
</dbReference>
<dbReference type="Pfam" id="PF19051">
    <property type="entry name" value="GFO_IDH_MocA_C2"/>
    <property type="match status" value="1"/>
</dbReference>
<keyword evidence="5" id="KW-1185">Reference proteome</keyword>
<evidence type="ECO:0000259" key="3">
    <source>
        <dbReference type="Pfam" id="PF19051"/>
    </source>
</evidence>